<reference evidence="2" key="1">
    <citation type="submission" date="2023-10" db="EMBL/GenBank/DDBJ databases">
        <authorList>
            <person name="Chen Y."/>
            <person name="Shah S."/>
            <person name="Dougan E. K."/>
            <person name="Thang M."/>
            <person name="Chan C."/>
        </authorList>
    </citation>
    <scope>NUCLEOTIDE SEQUENCE [LARGE SCALE GENOMIC DNA]</scope>
</reference>
<keyword evidence="3" id="KW-1185">Reference proteome</keyword>
<evidence type="ECO:0000256" key="1">
    <source>
        <dbReference type="SAM" id="MobiDB-lite"/>
    </source>
</evidence>
<organism evidence="2 3">
    <name type="scientific">Prorocentrum cordatum</name>
    <dbReference type="NCBI Taxonomy" id="2364126"/>
    <lineage>
        <taxon>Eukaryota</taxon>
        <taxon>Sar</taxon>
        <taxon>Alveolata</taxon>
        <taxon>Dinophyceae</taxon>
        <taxon>Prorocentrales</taxon>
        <taxon>Prorocentraceae</taxon>
        <taxon>Prorocentrum</taxon>
    </lineage>
</organism>
<sequence length="465" mass="48646">PFWLKPLGMSRPRRRPPCGRALVAMSGSLPPAAQAVLGAVLGCSQAGLSGTALQAAVAAAARGAVQGATAGGQVPQDAGEGGAPPPAASPVETALVSMKVLLREVQACAGLAAKPSVSETKALLRGRGAAALASRLGKVSKLRNTAGHPDVSLCQDIHEAFVGPVKVDANSSWSHGVESYDISSNMESGGEELELKEEQFGNIPAFPLLVDSGAGMGESQSEDSAVVEDGSCDKVLEAIADIKDITMTLRADVLGIVGFVAPLVDGGHMEPHMDKSVAVPMVHAQEAHYVEKIEEVPQALQERGVEVPEEPVPELHCVEKVLEDDGIRKTVKCEKLLQTTVEVQDEQILKQNEKIGEASLSLEQDAMPKQQQKVECEAVEDGSDSCGLDADEEEADDDCPLEDADGTKVEKGALPCASVCHELLAVIREINPDVSDGALDAFACMSLESQQGLLEKYRCALAAAV</sequence>
<evidence type="ECO:0000313" key="2">
    <source>
        <dbReference type="EMBL" id="CAK0900953.1"/>
    </source>
</evidence>
<comment type="caution">
    <text evidence="2">The sequence shown here is derived from an EMBL/GenBank/DDBJ whole genome shotgun (WGS) entry which is preliminary data.</text>
</comment>
<proteinExistence type="predicted"/>
<accession>A0ABN9XMG6</accession>
<evidence type="ECO:0000313" key="3">
    <source>
        <dbReference type="Proteomes" id="UP001189429"/>
    </source>
</evidence>
<name>A0ABN9XMG6_9DINO</name>
<protein>
    <submittedName>
        <fullName evidence="2">Uncharacterized protein</fullName>
    </submittedName>
</protein>
<feature type="non-terminal residue" evidence="2">
    <location>
        <position position="1"/>
    </location>
</feature>
<feature type="region of interest" description="Disordered" evidence="1">
    <location>
        <begin position="69"/>
        <end position="89"/>
    </location>
</feature>
<gene>
    <name evidence="2" type="ORF">PCOR1329_LOCUS78086</name>
</gene>
<dbReference type="EMBL" id="CAUYUJ010020860">
    <property type="protein sequence ID" value="CAK0900953.1"/>
    <property type="molecule type" value="Genomic_DNA"/>
</dbReference>
<dbReference type="Proteomes" id="UP001189429">
    <property type="component" value="Unassembled WGS sequence"/>
</dbReference>